<comment type="similarity">
    <text evidence="1">Belongs to the bacterial solute-binding protein 3 family.</text>
</comment>
<evidence type="ECO:0000256" key="3">
    <source>
        <dbReference type="SAM" id="SignalP"/>
    </source>
</evidence>
<sequence length="275" mass="31405">MRLQKSNLLVLIIISISSIAKANAQAVTRDSIQADSNSQHCELVYGWAEWPPLQYFKTNREIAGIQTEMVRTLAEDLNCNITFFKSDWSNIVELIKIGEVDFTANATPTETRKQFALFSDVYRKDSYGIWVKAESFAQYKNMSIDELKRSGFKLGMTRSHFYSEALDNWQHDKEYSKNIIYGDSSAISMQRLIEGQVNGCVEDPLIVGYKKRIKVITADIARLPINIFGHDVALMFSKKSVSPETVIKFNEALARLKKSGKYNSIWLDPKYQSED</sequence>
<comment type="caution">
    <text evidence="5">The sequence shown here is derived from an EMBL/GenBank/DDBJ whole genome shotgun (WGS) entry which is preliminary data.</text>
</comment>
<dbReference type="PANTHER" id="PTHR35936:SF19">
    <property type="entry name" value="AMINO-ACID-BINDING PROTEIN YXEM-RELATED"/>
    <property type="match status" value="1"/>
</dbReference>
<dbReference type="EMBL" id="VIKR01000002">
    <property type="protein sequence ID" value="TQV75547.1"/>
    <property type="molecule type" value="Genomic_DNA"/>
</dbReference>
<feature type="signal peptide" evidence="3">
    <location>
        <begin position="1"/>
        <end position="22"/>
    </location>
</feature>
<proteinExistence type="inferred from homology"/>
<organism evidence="5 6">
    <name type="scientific">Aliikangiella marina</name>
    <dbReference type="NCBI Taxonomy" id="1712262"/>
    <lineage>
        <taxon>Bacteria</taxon>
        <taxon>Pseudomonadati</taxon>
        <taxon>Pseudomonadota</taxon>
        <taxon>Gammaproteobacteria</taxon>
        <taxon>Oceanospirillales</taxon>
        <taxon>Pleioneaceae</taxon>
        <taxon>Aliikangiella</taxon>
    </lineage>
</organism>
<evidence type="ECO:0000256" key="2">
    <source>
        <dbReference type="ARBA" id="ARBA00022729"/>
    </source>
</evidence>
<evidence type="ECO:0000313" key="5">
    <source>
        <dbReference type="EMBL" id="TQV75547.1"/>
    </source>
</evidence>
<feature type="chain" id="PRO_5022183127" evidence="3">
    <location>
        <begin position="23"/>
        <end position="275"/>
    </location>
</feature>
<dbReference type="Gene3D" id="3.40.190.10">
    <property type="entry name" value="Periplasmic binding protein-like II"/>
    <property type="match status" value="2"/>
</dbReference>
<gene>
    <name evidence="5" type="ORF">FLL45_11570</name>
</gene>
<feature type="domain" description="Solute-binding protein family 3/N-terminal" evidence="4">
    <location>
        <begin position="42"/>
        <end position="270"/>
    </location>
</feature>
<dbReference type="Proteomes" id="UP000317839">
    <property type="component" value="Unassembled WGS sequence"/>
</dbReference>
<protein>
    <submittedName>
        <fullName evidence="5">Amino acid ABC transporter substrate-binding protein</fullName>
    </submittedName>
</protein>
<name>A0A545TEA1_9GAMM</name>
<dbReference type="SUPFAM" id="SSF53850">
    <property type="entry name" value="Periplasmic binding protein-like II"/>
    <property type="match status" value="1"/>
</dbReference>
<reference evidence="5 6" key="1">
    <citation type="submission" date="2019-06" db="EMBL/GenBank/DDBJ databases">
        <title>Draft genome of Aliikangiella marina GYP-15.</title>
        <authorList>
            <person name="Wang G."/>
        </authorList>
    </citation>
    <scope>NUCLEOTIDE SEQUENCE [LARGE SCALE GENOMIC DNA]</scope>
    <source>
        <strain evidence="5 6">GYP-15</strain>
    </source>
</reference>
<dbReference type="RefSeq" id="WP_142942161.1">
    <property type="nucleotide sequence ID" value="NZ_VIKR01000002.1"/>
</dbReference>
<dbReference type="InterPro" id="IPR001638">
    <property type="entry name" value="Solute-binding_3/MltF_N"/>
</dbReference>
<evidence type="ECO:0000256" key="1">
    <source>
        <dbReference type="ARBA" id="ARBA00010333"/>
    </source>
</evidence>
<evidence type="ECO:0000313" key="6">
    <source>
        <dbReference type="Proteomes" id="UP000317839"/>
    </source>
</evidence>
<dbReference type="OrthoDB" id="9768183at2"/>
<dbReference type="PANTHER" id="PTHR35936">
    <property type="entry name" value="MEMBRANE-BOUND LYTIC MUREIN TRANSGLYCOSYLASE F"/>
    <property type="match status" value="1"/>
</dbReference>
<evidence type="ECO:0000259" key="4">
    <source>
        <dbReference type="SMART" id="SM00062"/>
    </source>
</evidence>
<keyword evidence="6" id="KW-1185">Reference proteome</keyword>
<dbReference type="SMART" id="SM00062">
    <property type="entry name" value="PBPb"/>
    <property type="match status" value="1"/>
</dbReference>
<accession>A0A545TEA1</accession>
<dbReference type="Pfam" id="PF00497">
    <property type="entry name" value="SBP_bac_3"/>
    <property type="match status" value="1"/>
</dbReference>
<keyword evidence="2 3" id="KW-0732">Signal</keyword>
<dbReference type="AlphaFoldDB" id="A0A545TEA1"/>